<evidence type="ECO:0000256" key="1">
    <source>
        <dbReference type="SAM" id="MobiDB-lite"/>
    </source>
</evidence>
<evidence type="ECO:0000313" key="3">
    <source>
        <dbReference type="Proteomes" id="UP000499080"/>
    </source>
</evidence>
<feature type="region of interest" description="Disordered" evidence="1">
    <location>
        <begin position="57"/>
        <end position="76"/>
    </location>
</feature>
<keyword evidence="3" id="KW-1185">Reference proteome</keyword>
<sequence length="121" mass="13496">MGNSNGKRSGTVGSFGNLKLDIPDRTVPHHLERVSPDHSIFQTILLALCKRRNRSIPSPKATVLNPSPAFKTGPPPRFSERALLPLPILGFSLLSERLGSPSRRSYFSFMALRDEWKTLQN</sequence>
<accession>A0A4Y2E710</accession>
<comment type="caution">
    <text evidence="2">The sequence shown here is derived from an EMBL/GenBank/DDBJ whole genome shotgun (WGS) entry which is preliminary data.</text>
</comment>
<reference evidence="2 3" key="1">
    <citation type="journal article" date="2019" name="Sci. Rep.">
        <title>Orb-weaving spider Araneus ventricosus genome elucidates the spidroin gene catalogue.</title>
        <authorList>
            <person name="Kono N."/>
            <person name="Nakamura H."/>
            <person name="Ohtoshi R."/>
            <person name="Moran D.A.P."/>
            <person name="Shinohara A."/>
            <person name="Yoshida Y."/>
            <person name="Fujiwara M."/>
            <person name="Mori M."/>
            <person name="Tomita M."/>
            <person name="Arakawa K."/>
        </authorList>
    </citation>
    <scope>NUCLEOTIDE SEQUENCE [LARGE SCALE GENOMIC DNA]</scope>
</reference>
<proteinExistence type="predicted"/>
<evidence type="ECO:0000313" key="2">
    <source>
        <dbReference type="EMBL" id="GBM24933.1"/>
    </source>
</evidence>
<dbReference type="EMBL" id="BGPR01000528">
    <property type="protein sequence ID" value="GBM24933.1"/>
    <property type="molecule type" value="Genomic_DNA"/>
</dbReference>
<name>A0A4Y2E710_ARAVE</name>
<protein>
    <submittedName>
        <fullName evidence="2">Uncharacterized protein</fullName>
    </submittedName>
</protein>
<dbReference type="AlphaFoldDB" id="A0A4Y2E710"/>
<dbReference type="Proteomes" id="UP000499080">
    <property type="component" value="Unassembled WGS sequence"/>
</dbReference>
<organism evidence="2 3">
    <name type="scientific">Araneus ventricosus</name>
    <name type="common">Orbweaver spider</name>
    <name type="synonym">Epeira ventricosa</name>
    <dbReference type="NCBI Taxonomy" id="182803"/>
    <lineage>
        <taxon>Eukaryota</taxon>
        <taxon>Metazoa</taxon>
        <taxon>Ecdysozoa</taxon>
        <taxon>Arthropoda</taxon>
        <taxon>Chelicerata</taxon>
        <taxon>Arachnida</taxon>
        <taxon>Araneae</taxon>
        <taxon>Araneomorphae</taxon>
        <taxon>Entelegynae</taxon>
        <taxon>Araneoidea</taxon>
        <taxon>Araneidae</taxon>
        <taxon>Araneus</taxon>
    </lineage>
</organism>
<gene>
    <name evidence="2" type="ORF">AVEN_23464_1</name>
</gene>